<dbReference type="PANTHER" id="PTHR47781:SF1">
    <property type="entry name" value="LARGE RIBOSOMAL SUBUNIT PROTEIN BL36B"/>
    <property type="match status" value="1"/>
</dbReference>
<dbReference type="NCBIfam" id="NF002021">
    <property type="entry name" value="PRK00831.1"/>
    <property type="match status" value="1"/>
</dbReference>
<evidence type="ECO:0000256" key="5">
    <source>
        <dbReference type="RuleBase" id="RU000571"/>
    </source>
</evidence>
<comment type="similarity">
    <text evidence="1 4 5">Belongs to the bacterial ribosomal protein bL36 family.</text>
</comment>
<dbReference type="SUPFAM" id="SSF57840">
    <property type="entry name" value="Ribosomal protein L36"/>
    <property type="match status" value="1"/>
</dbReference>
<proteinExistence type="inferred from homology"/>
<name>A0ABP9E378_9GAMM</name>
<keyword evidence="7" id="KW-1185">Reference proteome</keyword>
<evidence type="ECO:0000256" key="1">
    <source>
        <dbReference type="ARBA" id="ARBA00007645"/>
    </source>
</evidence>
<dbReference type="InterPro" id="IPR047621">
    <property type="entry name" value="Ribosomal_L36_bact"/>
</dbReference>
<dbReference type="InterPro" id="IPR000473">
    <property type="entry name" value="Ribosomal_bL36"/>
</dbReference>
<dbReference type="EMBL" id="BAABJY010000002">
    <property type="protein sequence ID" value="GAA4866140.1"/>
    <property type="molecule type" value="Genomic_DNA"/>
</dbReference>
<evidence type="ECO:0000256" key="3">
    <source>
        <dbReference type="ARBA" id="ARBA00023274"/>
    </source>
</evidence>
<dbReference type="Pfam" id="PF00444">
    <property type="entry name" value="Ribosomal_L36"/>
    <property type="match status" value="1"/>
</dbReference>
<reference evidence="7" key="1">
    <citation type="journal article" date="2019" name="Int. J. Syst. Evol. Microbiol.">
        <title>The Global Catalogue of Microorganisms (GCM) 10K type strain sequencing project: providing services to taxonomists for standard genome sequencing and annotation.</title>
        <authorList>
            <consortium name="The Broad Institute Genomics Platform"/>
            <consortium name="The Broad Institute Genome Sequencing Center for Infectious Disease"/>
            <person name="Wu L."/>
            <person name="Ma J."/>
        </authorList>
    </citation>
    <scope>NUCLEOTIDE SEQUENCE [LARGE SCALE GENOMIC DNA]</scope>
    <source>
        <strain evidence="7">JCM 18392</strain>
    </source>
</reference>
<protein>
    <recommendedName>
        <fullName evidence="4">Large ribosomal subunit protein bL36</fullName>
    </recommendedName>
</protein>
<sequence length="85" mass="9848">MSRLRRRTPILATRLDLQVQALEPPGKTPLEYAAVSPHPPQRFVMKVLSSLKSAKSRHRDCKVVRRRGKVFVICKSNPRFKARQR</sequence>
<gene>
    <name evidence="4" type="primary">rpmJ</name>
    <name evidence="6" type="ORF">GCM10023332_17890</name>
</gene>
<dbReference type="PANTHER" id="PTHR47781">
    <property type="entry name" value="50S RIBOSOMAL PROTEIN L36 2"/>
    <property type="match status" value="1"/>
</dbReference>
<evidence type="ECO:0000256" key="2">
    <source>
        <dbReference type="ARBA" id="ARBA00022980"/>
    </source>
</evidence>
<organism evidence="6 7">
    <name type="scientific">Luteimonas vadosa</name>
    <dbReference type="NCBI Taxonomy" id="1165507"/>
    <lineage>
        <taxon>Bacteria</taxon>
        <taxon>Pseudomonadati</taxon>
        <taxon>Pseudomonadota</taxon>
        <taxon>Gammaproteobacteria</taxon>
        <taxon>Lysobacterales</taxon>
        <taxon>Lysobacteraceae</taxon>
        <taxon>Luteimonas</taxon>
    </lineage>
</organism>
<dbReference type="InterPro" id="IPR035977">
    <property type="entry name" value="Ribosomal_bL36_sp"/>
</dbReference>
<accession>A0ABP9E378</accession>
<dbReference type="PROSITE" id="PS00828">
    <property type="entry name" value="RIBOSOMAL_L36"/>
    <property type="match status" value="1"/>
</dbReference>
<dbReference type="Proteomes" id="UP001501323">
    <property type="component" value="Unassembled WGS sequence"/>
</dbReference>
<keyword evidence="3 4" id="KW-0687">Ribonucleoprotein</keyword>
<dbReference type="NCBIfam" id="TIGR01022">
    <property type="entry name" value="rpmJ_bact"/>
    <property type="match status" value="1"/>
</dbReference>
<evidence type="ECO:0000256" key="4">
    <source>
        <dbReference type="HAMAP-Rule" id="MF_00251"/>
    </source>
</evidence>
<comment type="caution">
    <text evidence="6">The sequence shown here is derived from an EMBL/GenBank/DDBJ whole genome shotgun (WGS) entry which is preliminary data.</text>
</comment>
<dbReference type="HAMAP" id="MF_00251">
    <property type="entry name" value="Ribosomal_bL36"/>
    <property type="match status" value="1"/>
</dbReference>
<evidence type="ECO:0000313" key="6">
    <source>
        <dbReference type="EMBL" id="GAA4866140.1"/>
    </source>
</evidence>
<keyword evidence="2 4" id="KW-0689">Ribosomal protein</keyword>
<evidence type="ECO:0000313" key="7">
    <source>
        <dbReference type="Proteomes" id="UP001501323"/>
    </source>
</evidence>